<evidence type="ECO:0000313" key="6">
    <source>
        <dbReference type="EMBL" id="EOA39341.1"/>
    </source>
</evidence>
<gene>
    <name evidence="6" type="ORF">CARUB_v10012385mg</name>
</gene>
<dbReference type="SMART" id="SM00015">
    <property type="entry name" value="IQ"/>
    <property type="match status" value="2"/>
</dbReference>
<name>R0GU62_9BRAS</name>
<evidence type="ECO:0000259" key="5">
    <source>
        <dbReference type="Pfam" id="PF13178"/>
    </source>
</evidence>
<dbReference type="PANTHER" id="PTHR32295">
    <property type="entry name" value="IQ-DOMAIN 5-RELATED"/>
    <property type="match status" value="1"/>
</dbReference>
<dbReference type="OrthoDB" id="694295at2759"/>
<comment type="function">
    <text evidence="4">May be involved in cooperative interactions with calmodulins or calmodulin-like proteins. Recruits calmodulin proteins to microtubules, thus being a potential scaffold in cellular signaling and trafficking. May associate with nucleic acids and regulate gene expression at the transcriptional or post-transcriptional level.</text>
</comment>
<dbReference type="Gene3D" id="1.20.5.190">
    <property type="match status" value="1"/>
</dbReference>
<keyword evidence="7" id="KW-1185">Reference proteome</keyword>
<dbReference type="eggNOG" id="ENOG502QVYZ">
    <property type="taxonomic scope" value="Eukaryota"/>
</dbReference>
<feature type="domain" description="DUF4005" evidence="5">
    <location>
        <begin position="253"/>
        <end position="336"/>
    </location>
</feature>
<dbReference type="KEGG" id="crb:17896797"/>
<accession>R0GU62</accession>
<comment type="subunit">
    <text evidence="3">Binds to multiple calmodulin (CaM) in the presence of Ca(2+) and CaM-like proteins.</text>
</comment>
<dbReference type="EMBL" id="KB870805">
    <property type="protein sequence ID" value="EOA39341.1"/>
    <property type="molecule type" value="Genomic_DNA"/>
</dbReference>
<keyword evidence="1" id="KW-0112">Calmodulin-binding</keyword>
<evidence type="ECO:0000256" key="4">
    <source>
        <dbReference type="ARBA" id="ARBA00045534"/>
    </source>
</evidence>
<evidence type="ECO:0000256" key="1">
    <source>
        <dbReference type="ARBA" id="ARBA00022860"/>
    </source>
</evidence>
<dbReference type="Pfam" id="PF13178">
    <property type="entry name" value="DUF4005"/>
    <property type="match status" value="1"/>
</dbReference>
<evidence type="ECO:0000313" key="7">
    <source>
        <dbReference type="Proteomes" id="UP000029121"/>
    </source>
</evidence>
<organism evidence="6 7">
    <name type="scientific">Capsella rubella</name>
    <dbReference type="NCBI Taxonomy" id="81985"/>
    <lineage>
        <taxon>Eukaryota</taxon>
        <taxon>Viridiplantae</taxon>
        <taxon>Streptophyta</taxon>
        <taxon>Embryophyta</taxon>
        <taxon>Tracheophyta</taxon>
        <taxon>Spermatophyta</taxon>
        <taxon>Magnoliopsida</taxon>
        <taxon>eudicotyledons</taxon>
        <taxon>Gunneridae</taxon>
        <taxon>Pentapetalae</taxon>
        <taxon>rosids</taxon>
        <taxon>malvids</taxon>
        <taxon>Brassicales</taxon>
        <taxon>Brassicaceae</taxon>
        <taxon>Camelineae</taxon>
        <taxon>Capsella</taxon>
    </lineage>
</organism>
<dbReference type="InterPro" id="IPR025064">
    <property type="entry name" value="DUF4005"/>
</dbReference>
<evidence type="ECO:0000256" key="3">
    <source>
        <dbReference type="ARBA" id="ARBA00024378"/>
    </source>
</evidence>
<dbReference type="PANTHER" id="PTHR32295:SF153">
    <property type="entry name" value="PROTEIN IQ-DOMAIN 27"/>
    <property type="match status" value="1"/>
</dbReference>
<reference evidence="7" key="1">
    <citation type="journal article" date="2013" name="Nat. Genet.">
        <title>The Capsella rubella genome and the genomic consequences of rapid mating system evolution.</title>
        <authorList>
            <person name="Slotte T."/>
            <person name="Hazzouri K.M."/>
            <person name="Agren J.A."/>
            <person name="Koenig D."/>
            <person name="Maumus F."/>
            <person name="Guo Y.L."/>
            <person name="Steige K."/>
            <person name="Platts A.E."/>
            <person name="Escobar J.S."/>
            <person name="Newman L.K."/>
            <person name="Wang W."/>
            <person name="Mandakova T."/>
            <person name="Vello E."/>
            <person name="Smith L.M."/>
            <person name="Henz S.R."/>
            <person name="Steffen J."/>
            <person name="Takuno S."/>
            <person name="Brandvain Y."/>
            <person name="Coop G."/>
            <person name="Andolfatto P."/>
            <person name="Hu T.T."/>
            <person name="Blanchette M."/>
            <person name="Clark R.M."/>
            <person name="Quesneville H."/>
            <person name="Nordborg M."/>
            <person name="Gaut B.S."/>
            <person name="Lysak M.A."/>
            <person name="Jenkins J."/>
            <person name="Grimwood J."/>
            <person name="Chapman J."/>
            <person name="Prochnik S."/>
            <person name="Shu S."/>
            <person name="Rokhsar D."/>
            <person name="Schmutz J."/>
            <person name="Weigel D."/>
            <person name="Wright S.I."/>
        </authorList>
    </citation>
    <scope>NUCLEOTIDE SEQUENCE [LARGE SCALE GENOMIC DNA]</scope>
    <source>
        <strain evidence="7">cv. Monte Gargano</strain>
    </source>
</reference>
<dbReference type="Proteomes" id="UP000029121">
    <property type="component" value="Unassembled WGS sequence"/>
</dbReference>
<proteinExistence type="inferred from homology"/>
<evidence type="ECO:0000256" key="2">
    <source>
        <dbReference type="ARBA" id="ARBA00024341"/>
    </source>
</evidence>
<dbReference type="STRING" id="81985.R0GU62"/>
<dbReference type="InterPro" id="IPR000048">
    <property type="entry name" value="IQ_motif_EF-hand-BS"/>
</dbReference>
<protein>
    <recommendedName>
        <fullName evidence="5">DUF4005 domain-containing protein</fullName>
    </recommendedName>
</protein>
<dbReference type="GO" id="GO:0005516">
    <property type="term" value="F:calmodulin binding"/>
    <property type="evidence" value="ECO:0007669"/>
    <property type="project" value="UniProtKB-KW"/>
</dbReference>
<comment type="similarity">
    <text evidence="2">Belongs to the IQD family.</text>
</comment>
<dbReference type="PROSITE" id="PS50096">
    <property type="entry name" value="IQ"/>
    <property type="match status" value="2"/>
</dbReference>
<dbReference type="InterPro" id="IPR027417">
    <property type="entry name" value="P-loop_NTPase"/>
</dbReference>
<dbReference type="CDD" id="cd23767">
    <property type="entry name" value="IQCD"/>
    <property type="match status" value="1"/>
</dbReference>
<sequence length="354" mass="39735">MGRVARWFKGLFGLKKSIERSGGSDKGGDHSGDFNALKEDSVWLRTYLTDTEKEQNKNAIAVANAAASAAEAAVSSAKAAAETVVRLSSEGRAGDVIKRQDRWAAVKIQKVFRGSLARKALRALKGIVKLQALVRGYLVRKRAAAMLQSIQALIRVQTAMRSKRISRCLNKDYGSNKFQPRQSLDKYDEGACDERSRKVVEIDDIYKRRSSSRSKSRQVHNVVAMSEYEDDCVYKGNDLELSFSDEKWKFASAQNTPRLMHHHAANNRYYAMQSPAKIVCRNTSCDYGSGLSTPGYMEKTKSFKAKVRSLSVPRQRSERQRLSLDEVMAYKSSVSSVSMLQQQPPRYSCSYDLI</sequence>
<dbReference type="AlphaFoldDB" id="R0GU62"/>
<dbReference type="Pfam" id="PF00612">
    <property type="entry name" value="IQ"/>
    <property type="match status" value="2"/>
</dbReference>
<dbReference type="SUPFAM" id="SSF52540">
    <property type="entry name" value="P-loop containing nucleoside triphosphate hydrolases"/>
    <property type="match status" value="1"/>
</dbReference>